<comment type="caution">
    <text evidence="2">The sequence shown here is derived from an EMBL/GenBank/DDBJ whole genome shotgun (WGS) entry which is preliminary data.</text>
</comment>
<protein>
    <submittedName>
        <fullName evidence="2">Uncharacterized protein</fullName>
    </submittedName>
</protein>
<evidence type="ECO:0000313" key="3">
    <source>
        <dbReference type="Proteomes" id="UP000283701"/>
    </source>
</evidence>
<gene>
    <name evidence="2" type="ORF">DW654_17300</name>
    <name evidence="1" type="ORF">DWY29_17055</name>
</gene>
<name>A0A3R6FGD6_9FIRM</name>
<evidence type="ECO:0000313" key="4">
    <source>
        <dbReference type="Proteomes" id="UP000285820"/>
    </source>
</evidence>
<sequence length="59" mass="6482">MTIEIVARGAYPKIPSDVPLEISIVGPQEAWGTLGGDAQYAIKEVLLDDDWFADIHDLK</sequence>
<dbReference type="AlphaFoldDB" id="A0A3R6FGD6"/>
<dbReference type="Proteomes" id="UP000285820">
    <property type="component" value="Unassembled WGS sequence"/>
</dbReference>
<dbReference type="Proteomes" id="UP000283701">
    <property type="component" value="Unassembled WGS sequence"/>
</dbReference>
<reference evidence="3 4" key="1">
    <citation type="submission" date="2018-08" db="EMBL/GenBank/DDBJ databases">
        <title>A genome reference for cultivated species of the human gut microbiota.</title>
        <authorList>
            <person name="Zou Y."/>
            <person name="Xue W."/>
            <person name="Luo G."/>
        </authorList>
    </citation>
    <scope>NUCLEOTIDE SEQUENCE [LARGE SCALE GENOMIC DNA]</scope>
    <source>
        <strain evidence="1 4">AF24-4</strain>
        <strain evidence="2 3">AM23-23AC</strain>
    </source>
</reference>
<accession>A0A3R6FGD6</accession>
<evidence type="ECO:0000313" key="2">
    <source>
        <dbReference type="EMBL" id="RHF79864.1"/>
    </source>
</evidence>
<dbReference type="EMBL" id="QRUN01000060">
    <property type="protein sequence ID" value="RGR63457.1"/>
    <property type="molecule type" value="Genomic_DNA"/>
</dbReference>
<proteinExistence type="predicted"/>
<dbReference type="RefSeq" id="WP_118127584.1">
    <property type="nucleotide sequence ID" value="NZ_CBCTRZ010000039.1"/>
</dbReference>
<dbReference type="EMBL" id="QRHP01000045">
    <property type="protein sequence ID" value="RHF79864.1"/>
    <property type="molecule type" value="Genomic_DNA"/>
</dbReference>
<organism evidence="2 3">
    <name type="scientific">Roseburia inulinivorans</name>
    <dbReference type="NCBI Taxonomy" id="360807"/>
    <lineage>
        <taxon>Bacteria</taxon>
        <taxon>Bacillati</taxon>
        <taxon>Bacillota</taxon>
        <taxon>Clostridia</taxon>
        <taxon>Lachnospirales</taxon>
        <taxon>Lachnospiraceae</taxon>
        <taxon>Roseburia</taxon>
    </lineage>
</organism>
<evidence type="ECO:0000313" key="1">
    <source>
        <dbReference type="EMBL" id="RGR63457.1"/>
    </source>
</evidence>